<dbReference type="GeneID" id="100185910"/>
<proteinExistence type="predicted"/>
<gene>
    <name evidence="2" type="primary">LOC100185910</name>
</gene>
<feature type="coiled-coil region" evidence="1">
    <location>
        <begin position="83"/>
        <end position="138"/>
    </location>
</feature>
<feature type="coiled-coil region" evidence="1">
    <location>
        <begin position="372"/>
        <end position="413"/>
    </location>
</feature>
<protein>
    <submittedName>
        <fullName evidence="2">Myosin-11</fullName>
    </submittedName>
</protein>
<accession>A0A1W2W9F9</accession>
<dbReference type="KEGG" id="cin:100185910"/>
<dbReference type="OrthoDB" id="10667370at2759"/>
<accession>H2XYH5</accession>
<sequence>MEENPKTTVKTDMLMKIELVNLWQTTKTLRSMIQSCQNMVHSEAAKIEKECLDKIKDLEDKRVKADLKTIQVTEEMNLLETYNKKLLGEKSALKLQCQQQEQDSRDLANQLIEAETKLEAFKERNVELENQLKTTVLENLNLRHRVSELEGHFEALVCEKEQHRNSILAMKEEKCDLEIAIAENDVYGQALQEHVDELEEICTTLRDQREEQSNYFIQREVAFKSSYERRLDEEMNEKLNLNQTISSLQQQVEKLSVEVSLMEENKCSWCDEKKLLIQQKNEFEAKCKSIEEDLKLEKDTVSMLSSKNSELALALTDSKHELGRLAGDTLNKSLTENTFNEIEDLVTACYKKKKRLLTEMAMESESEMAKRLLECERNLSEEKSKRKECEEKLQETEAQLDAANRNVKAMITMRTTHMKNIARSKIVKAQKDALNTSLDLNSFINIENKENPVLTTSQTIDQLTPGMMETTNSGSWRTGILTGSQFEKLNQVNNKALEKLKRMSLC</sequence>
<dbReference type="Ensembl" id="ENSCINT00000032890.1">
    <property type="protein sequence ID" value="ENSCINP00000034709.1"/>
    <property type="gene ID" value="ENSCING00000018851.1"/>
</dbReference>
<organism evidence="2 3">
    <name type="scientific">Ciona intestinalis</name>
    <name type="common">Transparent sea squirt</name>
    <name type="synonym">Ascidia intestinalis</name>
    <dbReference type="NCBI Taxonomy" id="7719"/>
    <lineage>
        <taxon>Eukaryota</taxon>
        <taxon>Metazoa</taxon>
        <taxon>Chordata</taxon>
        <taxon>Tunicata</taxon>
        <taxon>Ascidiacea</taxon>
        <taxon>Phlebobranchia</taxon>
        <taxon>Cionidae</taxon>
        <taxon>Ciona</taxon>
    </lineage>
</organism>
<keyword evidence="3" id="KW-1185">Reference proteome</keyword>
<dbReference type="InParanoid" id="H2XYH5"/>
<name>H2XYH5_CIOIN</name>
<evidence type="ECO:0000256" key="1">
    <source>
        <dbReference type="SAM" id="Coils"/>
    </source>
</evidence>
<dbReference type="Proteomes" id="UP000008144">
    <property type="component" value="Unassembled WGS sequence"/>
</dbReference>
<dbReference type="GeneTree" id="ENSGT00660000096968"/>
<evidence type="ECO:0000313" key="3">
    <source>
        <dbReference type="Proteomes" id="UP000008144"/>
    </source>
</evidence>
<dbReference type="RefSeq" id="XP_002123852.1">
    <property type="nucleotide sequence ID" value="XM_002123816.4"/>
</dbReference>
<dbReference type="HOGENOM" id="CLU_538548_0_0_1"/>
<reference evidence="2" key="2">
    <citation type="submission" date="2025-08" db="UniProtKB">
        <authorList>
            <consortium name="Ensembl"/>
        </authorList>
    </citation>
    <scope>IDENTIFICATION</scope>
</reference>
<feature type="coiled-coil region" evidence="1">
    <location>
        <begin position="191"/>
        <end position="300"/>
    </location>
</feature>
<keyword evidence="1" id="KW-0175">Coiled coil</keyword>
<reference evidence="2" key="3">
    <citation type="submission" date="2025-09" db="UniProtKB">
        <authorList>
            <consortium name="Ensembl"/>
        </authorList>
    </citation>
    <scope>IDENTIFICATION</scope>
</reference>
<reference evidence="3" key="1">
    <citation type="journal article" date="2002" name="Science">
        <title>The draft genome of Ciona intestinalis: insights into chordate and vertebrate origins.</title>
        <authorList>
            <person name="Dehal P."/>
            <person name="Satou Y."/>
            <person name="Campbell R.K."/>
            <person name="Chapman J."/>
            <person name="Degnan B."/>
            <person name="De Tomaso A."/>
            <person name="Davidson B."/>
            <person name="Di Gregorio A."/>
            <person name="Gelpke M."/>
            <person name="Goodstein D.M."/>
            <person name="Harafuji N."/>
            <person name="Hastings K.E."/>
            <person name="Ho I."/>
            <person name="Hotta K."/>
            <person name="Huang W."/>
            <person name="Kawashima T."/>
            <person name="Lemaire P."/>
            <person name="Martinez D."/>
            <person name="Meinertzhagen I.A."/>
            <person name="Necula S."/>
            <person name="Nonaka M."/>
            <person name="Putnam N."/>
            <person name="Rash S."/>
            <person name="Saiga H."/>
            <person name="Satake M."/>
            <person name="Terry A."/>
            <person name="Yamada L."/>
            <person name="Wang H.G."/>
            <person name="Awazu S."/>
            <person name="Azumi K."/>
            <person name="Boore J."/>
            <person name="Branno M."/>
            <person name="Chin-Bow S."/>
            <person name="DeSantis R."/>
            <person name="Doyle S."/>
            <person name="Francino P."/>
            <person name="Keys D.N."/>
            <person name="Haga S."/>
            <person name="Hayashi H."/>
            <person name="Hino K."/>
            <person name="Imai K.S."/>
            <person name="Inaba K."/>
            <person name="Kano S."/>
            <person name="Kobayashi K."/>
            <person name="Kobayashi M."/>
            <person name="Lee B.I."/>
            <person name="Makabe K.W."/>
            <person name="Manohar C."/>
            <person name="Matassi G."/>
            <person name="Medina M."/>
            <person name="Mochizuki Y."/>
            <person name="Mount S."/>
            <person name="Morishita T."/>
            <person name="Miura S."/>
            <person name="Nakayama A."/>
            <person name="Nishizaka S."/>
            <person name="Nomoto H."/>
            <person name="Ohta F."/>
            <person name="Oishi K."/>
            <person name="Rigoutsos I."/>
            <person name="Sano M."/>
            <person name="Sasaki A."/>
            <person name="Sasakura Y."/>
            <person name="Shoguchi E."/>
            <person name="Shin-i T."/>
            <person name="Spagnuolo A."/>
            <person name="Stainier D."/>
            <person name="Suzuki M.M."/>
            <person name="Tassy O."/>
            <person name="Takatori N."/>
            <person name="Tokuoka M."/>
            <person name="Yagi K."/>
            <person name="Yoshizaki F."/>
            <person name="Wada S."/>
            <person name="Zhang C."/>
            <person name="Hyatt P.D."/>
            <person name="Larimer F."/>
            <person name="Detter C."/>
            <person name="Doggett N."/>
            <person name="Glavina T."/>
            <person name="Hawkins T."/>
            <person name="Richardson P."/>
            <person name="Lucas S."/>
            <person name="Kohara Y."/>
            <person name="Levine M."/>
            <person name="Satoh N."/>
            <person name="Rokhsar D.S."/>
        </authorList>
    </citation>
    <scope>NUCLEOTIDE SEQUENCE [LARGE SCALE GENOMIC DNA]</scope>
</reference>
<dbReference type="AlphaFoldDB" id="H2XYH5"/>
<evidence type="ECO:0000313" key="2">
    <source>
        <dbReference type="Ensembl" id="ENSCINP00000034709.1"/>
    </source>
</evidence>